<evidence type="ECO:0000313" key="5">
    <source>
        <dbReference type="Proteomes" id="UP001611075"/>
    </source>
</evidence>
<dbReference type="PANTHER" id="PTHR10434">
    <property type="entry name" value="1-ACYL-SN-GLYCEROL-3-PHOSPHATE ACYLTRANSFERASE"/>
    <property type="match status" value="1"/>
</dbReference>
<accession>A0ABW7SML6</accession>
<dbReference type="RefSeq" id="WP_396681716.1">
    <property type="nucleotide sequence ID" value="NZ_JBIRPU010000014.1"/>
</dbReference>
<reference evidence="4 5" key="1">
    <citation type="submission" date="2024-10" db="EMBL/GenBank/DDBJ databases">
        <title>The Natural Products Discovery Center: Release of the First 8490 Sequenced Strains for Exploring Actinobacteria Biosynthetic Diversity.</title>
        <authorList>
            <person name="Kalkreuter E."/>
            <person name="Kautsar S.A."/>
            <person name="Yang D."/>
            <person name="Bader C.D."/>
            <person name="Teijaro C.N."/>
            <person name="Fluegel L."/>
            <person name="Davis C.M."/>
            <person name="Simpson J.R."/>
            <person name="Lauterbach L."/>
            <person name="Steele A.D."/>
            <person name="Gui C."/>
            <person name="Meng S."/>
            <person name="Li G."/>
            <person name="Viehrig K."/>
            <person name="Ye F."/>
            <person name="Su P."/>
            <person name="Kiefer A.F."/>
            <person name="Nichols A."/>
            <person name="Cepeda A.J."/>
            <person name="Yan W."/>
            <person name="Fan B."/>
            <person name="Jiang Y."/>
            <person name="Adhikari A."/>
            <person name="Zheng C.-J."/>
            <person name="Schuster L."/>
            <person name="Cowan T.M."/>
            <person name="Smanski M.J."/>
            <person name="Chevrette M.G."/>
            <person name="De Carvalho L.P.S."/>
            <person name="Shen B."/>
        </authorList>
    </citation>
    <scope>NUCLEOTIDE SEQUENCE [LARGE SCALE GENOMIC DNA]</scope>
    <source>
        <strain evidence="4 5">NPDC021253</strain>
    </source>
</reference>
<gene>
    <name evidence="4" type="ORF">ACH4OY_19975</name>
</gene>
<dbReference type="Pfam" id="PF01553">
    <property type="entry name" value="Acyltransferase"/>
    <property type="match status" value="1"/>
</dbReference>
<dbReference type="SUPFAM" id="SSF69593">
    <property type="entry name" value="Glycerol-3-phosphate (1)-acyltransferase"/>
    <property type="match status" value="1"/>
</dbReference>
<evidence type="ECO:0000256" key="1">
    <source>
        <dbReference type="ARBA" id="ARBA00022679"/>
    </source>
</evidence>
<dbReference type="CDD" id="cd07989">
    <property type="entry name" value="LPLAT_AGPAT-like"/>
    <property type="match status" value="1"/>
</dbReference>
<dbReference type="EMBL" id="JBIRPU010000014">
    <property type="protein sequence ID" value="MFI0794942.1"/>
    <property type="molecule type" value="Genomic_DNA"/>
</dbReference>
<evidence type="ECO:0000313" key="4">
    <source>
        <dbReference type="EMBL" id="MFI0794942.1"/>
    </source>
</evidence>
<organism evidence="4 5">
    <name type="scientific">Micromonospora rubida</name>
    <dbReference type="NCBI Taxonomy" id="2697657"/>
    <lineage>
        <taxon>Bacteria</taxon>
        <taxon>Bacillati</taxon>
        <taxon>Actinomycetota</taxon>
        <taxon>Actinomycetes</taxon>
        <taxon>Micromonosporales</taxon>
        <taxon>Micromonosporaceae</taxon>
        <taxon>Micromonospora</taxon>
    </lineage>
</organism>
<comment type="caution">
    <text evidence="4">The sequence shown here is derived from an EMBL/GenBank/DDBJ whole genome shotgun (WGS) entry which is preliminary data.</text>
</comment>
<dbReference type="InterPro" id="IPR002123">
    <property type="entry name" value="Plipid/glycerol_acylTrfase"/>
</dbReference>
<evidence type="ECO:0000259" key="3">
    <source>
        <dbReference type="SMART" id="SM00563"/>
    </source>
</evidence>
<keyword evidence="1" id="KW-0808">Transferase</keyword>
<keyword evidence="5" id="KW-1185">Reference proteome</keyword>
<dbReference type="PANTHER" id="PTHR10434:SF11">
    <property type="entry name" value="1-ACYL-SN-GLYCEROL-3-PHOSPHATE ACYLTRANSFERASE"/>
    <property type="match status" value="1"/>
</dbReference>
<dbReference type="GO" id="GO:0016746">
    <property type="term" value="F:acyltransferase activity"/>
    <property type="evidence" value="ECO:0007669"/>
    <property type="project" value="UniProtKB-KW"/>
</dbReference>
<feature type="domain" description="Phospholipid/glycerol acyltransferase" evidence="3">
    <location>
        <begin position="36"/>
        <end position="155"/>
    </location>
</feature>
<evidence type="ECO:0000256" key="2">
    <source>
        <dbReference type="ARBA" id="ARBA00023315"/>
    </source>
</evidence>
<name>A0ABW7SML6_9ACTN</name>
<keyword evidence="2 4" id="KW-0012">Acyltransferase</keyword>
<protein>
    <submittedName>
        <fullName evidence="4">Lysophospholipid acyltransferase family protein</fullName>
    </submittedName>
</protein>
<proteinExistence type="predicted"/>
<dbReference type="SMART" id="SM00563">
    <property type="entry name" value="PlsC"/>
    <property type="match status" value="1"/>
</dbReference>
<dbReference type="Proteomes" id="UP001611075">
    <property type="component" value="Unassembled WGS sequence"/>
</dbReference>
<sequence>MPRAAATVRAVLRPLVRLAWHPRIDGASHVPATGPVILASNHLSFQDSVLIPLSAPRPVSFLAKAEYFESRGAGGLLRRQFFAGLGAIPVRRGVNREFQSSLDAALALLEAGGAFGIYPEGTRSRDGRLHRGRTGVAWLAMASGAPVVPVAVAGTARLGSAAALLPGAARPTVRFGPVLEFPAHRGNAGSAPARRRVTDQIMDAIGALSGQERAHTYNPPPGDEPS</sequence>